<feature type="transmembrane region" description="Helical" evidence="2">
    <location>
        <begin position="28"/>
        <end position="50"/>
    </location>
</feature>
<evidence type="ECO:0000313" key="3">
    <source>
        <dbReference type="EMBL" id="KAK7461374.1"/>
    </source>
</evidence>
<keyword evidence="2" id="KW-1133">Transmembrane helix</keyword>
<sequence length="161" mass="17675">MPDNLASSPSASDSPSPKSVKGLKASTIAGIVVGSLAGLMVNLSIFFILWRRKQNAQKQLQTIPDPFLEQSVEPESERSSGRPSSATFGRKRPGQLISLALQNPLPPSKRTRTDISLAVPSTNPMVISDTARLRDDLVNLRREMEEMRAQRVYETAPPEYS</sequence>
<name>A0ABR1JGR8_9AGAR</name>
<comment type="caution">
    <text evidence="3">The sequence shown here is derived from an EMBL/GenBank/DDBJ whole genome shotgun (WGS) entry which is preliminary data.</text>
</comment>
<protein>
    <submittedName>
        <fullName evidence="3">Uncharacterized protein</fullName>
    </submittedName>
</protein>
<organism evidence="3 4">
    <name type="scientific">Marasmiellus scandens</name>
    <dbReference type="NCBI Taxonomy" id="2682957"/>
    <lineage>
        <taxon>Eukaryota</taxon>
        <taxon>Fungi</taxon>
        <taxon>Dikarya</taxon>
        <taxon>Basidiomycota</taxon>
        <taxon>Agaricomycotina</taxon>
        <taxon>Agaricomycetes</taxon>
        <taxon>Agaricomycetidae</taxon>
        <taxon>Agaricales</taxon>
        <taxon>Marasmiineae</taxon>
        <taxon>Omphalotaceae</taxon>
        <taxon>Marasmiellus</taxon>
    </lineage>
</organism>
<feature type="region of interest" description="Disordered" evidence="1">
    <location>
        <begin position="61"/>
        <end position="113"/>
    </location>
</feature>
<dbReference type="EMBL" id="JBANRG010000013">
    <property type="protein sequence ID" value="KAK7461374.1"/>
    <property type="molecule type" value="Genomic_DNA"/>
</dbReference>
<feature type="region of interest" description="Disordered" evidence="1">
    <location>
        <begin position="1"/>
        <end position="20"/>
    </location>
</feature>
<gene>
    <name evidence="3" type="ORF">VKT23_008551</name>
</gene>
<reference evidence="3 4" key="1">
    <citation type="submission" date="2024-01" db="EMBL/GenBank/DDBJ databases">
        <title>A draft genome for the cacao thread blight pathogen Marasmiellus scandens.</title>
        <authorList>
            <person name="Baruah I.K."/>
            <person name="Leung J."/>
            <person name="Bukari Y."/>
            <person name="Amoako-Attah I."/>
            <person name="Meinhardt L.W."/>
            <person name="Bailey B.A."/>
            <person name="Cohen S.P."/>
        </authorList>
    </citation>
    <scope>NUCLEOTIDE SEQUENCE [LARGE SCALE GENOMIC DNA]</scope>
    <source>
        <strain evidence="3 4">GH-19</strain>
    </source>
</reference>
<dbReference type="Proteomes" id="UP001498398">
    <property type="component" value="Unassembled WGS sequence"/>
</dbReference>
<evidence type="ECO:0000256" key="2">
    <source>
        <dbReference type="SAM" id="Phobius"/>
    </source>
</evidence>
<evidence type="ECO:0000256" key="1">
    <source>
        <dbReference type="SAM" id="MobiDB-lite"/>
    </source>
</evidence>
<keyword evidence="4" id="KW-1185">Reference proteome</keyword>
<feature type="compositionally biased region" description="Low complexity" evidence="1">
    <location>
        <begin position="7"/>
        <end position="19"/>
    </location>
</feature>
<accession>A0ABR1JGR8</accession>
<keyword evidence="2" id="KW-0472">Membrane</keyword>
<keyword evidence="2" id="KW-0812">Transmembrane</keyword>
<evidence type="ECO:0000313" key="4">
    <source>
        <dbReference type="Proteomes" id="UP001498398"/>
    </source>
</evidence>
<dbReference type="CDD" id="cd12087">
    <property type="entry name" value="TM_EGFR-like"/>
    <property type="match status" value="1"/>
</dbReference>
<proteinExistence type="predicted"/>